<accession>A0AAW0ARM4</accession>
<dbReference type="Proteomes" id="UP001362999">
    <property type="component" value="Unassembled WGS sequence"/>
</dbReference>
<reference evidence="2 3" key="1">
    <citation type="journal article" date="2024" name="J Genomics">
        <title>Draft genome sequencing and assembly of Favolaschia claudopus CIRM-BRFM 2984 isolated from oak limbs.</title>
        <authorList>
            <person name="Navarro D."/>
            <person name="Drula E."/>
            <person name="Chaduli D."/>
            <person name="Cazenave R."/>
            <person name="Ahrendt S."/>
            <person name="Wang J."/>
            <person name="Lipzen A."/>
            <person name="Daum C."/>
            <person name="Barry K."/>
            <person name="Grigoriev I.V."/>
            <person name="Favel A."/>
            <person name="Rosso M.N."/>
            <person name="Martin F."/>
        </authorList>
    </citation>
    <scope>NUCLEOTIDE SEQUENCE [LARGE SCALE GENOMIC DNA]</scope>
    <source>
        <strain evidence="2 3">CIRM-BRFM 2984</strain>
    </source>
</reference>
<evidence type="ECO:0000313" key="3">
    <source>
        <dbReference type="Proteomes" id="UP001362999"/>
    </source>
</evidence>
<protein>
    <submittedName>
        <fullName evidence="2">Uncharacterized protein</fullName>
    </submittedName>
</protein>
<dbReference type="AlphaFoldDB" id="A0AAW0ARM4"/>
<dbReference type="EMBL" id="JAWWNJ010000052">
    <property type="protein sequence ID" value="KAK7016057.1"/>
    <property type="molecule type" value="Genomic_DNA"/>
</dbReference>
<gene>
    <name evidence="2" type="ORF">R3P38DRAFT_3361752</name>
</gene>
<organism evidence="2 3">
    <name type="scientific">Favolaschia claudopus</name>
    <dbReference type="NCBI Taxonomy" id="2862362"/>
    <lineage>
        <taxon>Eukaryota</taxon>
        <taxon>Fungi</taxon>
        <taxon>Dikarya</taxon>
        <taxon>Basidiomycota</taxon>
        <taxon>Agaricomycotina</taxon>
        <taxon>Agaricomycetes</taxon>
        <taxon>Agaricomycetidae</taxon>
        <taxon>Agaricales</taxon>
        <taxon>Marasmiineae</taxon>
        <taxon>Mycenaceae</taxon>
        <taxon>Favolaschia</taxon>
    </lineage>
</organism>
<feature type="region of interest" description="Disordered" evidence="1">
    <location>
        <begin position="230"/>
        <end position="254"/>
    </location>
</feature>
<evidence type="ECO:0000313" key="2">
    <source>
        <dbReference type="EMBL" id="KAK7016057.1"/>
    </source>
</evidence>
<comment type="caution">
    <text evidence="2">The sequence shown here is derived from an EMBL/GenBank/DDBJ whole genome shotgun (WGS) entry which is preliminary data.</text>
</comment>
<keyword evidence="3" id="KW-1185">Reference proteome</keyword>
<proteinExistence type="predicted"/>
<evidence type="ECO:0000256" key="1">
    <source>
        <dbReference type="SAM" id="MobiDB-lite"/>
    </source>
</evidence>
<sequence>MASTVSTRAAVAAVWCSVESLRGGEGFALRALGQRGGGVRGRDDDADAVADARLIWIHRRNNLPSEQVGARSVETTLFWYQRGRRPRRRLAREGDVDGEVGVAFRLTRRSANKSGGGGWECVWSAAYVQARQTAVYALPLPLIVVSADVLDMWVWSEWAGGMRRRSEVDLKGGLCGGRDWSESRGIGGKFDVGMGRERVGGGSVDASPCFGGLGAVRSVNVTPTFVERRQQQAHRAYGRDKWGRRGKMNQNDEK</sequence>
<name>A0AAW0ARM4_9AGAR</name>